<keyword evidence="4" id="KW-0804">Transcription</keyword>
<dbReference type="Pfam" id="PF00172">
    <property type="entry name" value="Zn_clus"/>
    <property type="match status" value="1"/>
</dbReference>
<feature type="compositionally biased region" description="Basic and acidic residues" evidence="6">
    <location>
        <begin position="177"/>
        <end position="191"/>
    </location>
</feature>
<sequence length="553" mass="60828">MDGLDVLSSAIPLPSPPPRPNASTSAVGGAAIESSSASTAPSSANAAEALSSGNGAAATSSRVPGYQPVRTQAEAGNTKRSSKACLYCRKGKARCDGLSNSWPCRRCRENGVECVFEGISTAELRRREEQKREDEDRELRRLSEGVSAPAATLPTLEARLARLEAELGQLRLASRSQDSRLGRLEEPRERGYSSTTEDEGSDSSPERRPRAKVHQAVKRDSDRFEKFASDAFDLFWEMYAPLAPYIVPTSDRYEEVKDRSPALMHCIVAVASRHSKDTKLVEYNRKQALKLMRETLHSERPVTLDDLKASLVWNAWLGKGTPPGHTVTLALQLDLPRALETLVAAASNPETAAAAFEQLMPACRIWLTLYAQDLWLSLSLARRPLVTIDLSITSARLLLALPALRPVDARLIAQSELVTILGVLGEHFLKTHQQSVEHTVEVVQQTNHHLESWIATWCAWTTTQEDEAGRYILASFSLMLQSARFFANTRGLRDISSSAELAPIHLPFLRNALDAAVRIQGIHSSQKISHSAEMTLISLSVCPFPPSLHEDRC</sequence>
<feature type="domain" description="Zn(2)-C6 fungal-type" evidence="7">
    <location>
        <begin position="84"/>
        <end position="116"/>
    </location>
</feature>
<dbReference type="Gene3D" id="4.10.240.10">
    <property type="entry name" value="Zn(2)-C6 fungal-type DNA-binding domain"/>
    <property type="match status" value="1"/>
</dbReference>
<dbReference type="SMART" id="SM00066">
    <property type="entry name" value="GAL4"/>
    <property type="match status" value="1"/>
</dbReference>
<feature type="compositionally biased region" description="Low complexity" evidence="6">
    <location>
        <begin position="21"/>
        <end position="58"/>
    </location>
</feature>
<comment type="subcellular location">
    <subcellularLocation>
        <location evidence="1">Nucleus</location>
    </subcellularLocation>
</comment>
<organism evidence="8 9">
    <name type="scientific">Leucosporidium creatinivorum</name>
    <dbReference type="NCBI Taxonomy" id="106004"/>
    <lineage>
        <taxon>Eukaryota</taxon>
        <taxon>Fungi</taxon>
        <taxon>Dikarya</taxon>
        <taxon>Basidiomycota</taxon>
        <taxon>Pucciniomycotina</taxon>
        <taxon>Microbotryomycetes</taxon>
        <taxon>Leucosporidiales</taxon>
        <taxon>Leucosporidium</taxon>
    </lineage>
</organism>
<dbReference type="PROSITE" id="PS00463">
    <property type="entry name" value="ZN2_CY6_FUNGAL_1"/>
    <property type="match status" value="1"/>
</dbReference>
<dbReference type="InterPro" id="IPR036864">
    <property type="entry name" value="Zn2-C6_fun-type_DNA-bd_sf"/>
</dbReference>
<dbReference type="SUPFAM" id="SSF57701">
    <property type="entry name" value="Zn2/Cys6 DNA-binding domain"/>
    <property type="match status" value="1"/>
</dbReference>
<reference evidence="8 9" key="1">
    <citation type="submission" date="2016-07" db="EMBL/GenBank/DDBJ databases">
        <title>Pervasive Adenine N6-methylation of Active Genes in Fungi.</title>
        <authorList>
            <consortium name="DOE Joint Genome Institute"/>
            <person name="Mondo S.J."/>
            <person name="Dannebaum R.O."/>
            <person name="Kuo R.C."/>
            <person name="Labutti K."/>
            <person name="Haridas S."/>
            <person name="Kuo A."/>
            <person name="Salamov A."/>
            <person name="Ahrendt S.R."/>
            <person name="Lipzen A."/>
            <person name="Sullivan W."/>
            <person name="Andreopoulos W.B."/>
            <person name="Clum A."/>
            <person name="Lindquist E."/>
            <person name="Daum C."/>
            <person name="Ramamoorthy G.K."/>
            <person name="Gryganskyi A."/>
            <person name="Culley D."/>
            <person name="Magnuson J.K."/>
            <person name="James T.Y."/>
            <person name="O'Malley M.A."/>
            <person name="Stajich J.E."/>
            <person name="Spatafora J.W."/>
            <person name="Visel A."/>
            <person name="Grigoriev I.V."/>
        </authorList>
    </citation>
    <scope>NUCLEOTIDE SEQUENCE [LARGE SCALE GENOMIC DNA]</scope>
    <source>
        <strain evidence="8 9">62-1032</strain>
    </source>
</reference>
<dbReference type="Proteomes" id="UP000193467">
    <property type="component" value="Unassembled WGS sequence"/>
</dbReference>
<dbReference type="AlphaFoldDB" id="A0A1Y2FHQ1"/>
<evidence type="ECO:0000259" key="7">
    <source>
        <dbReference type="PROSITE" id="PS50048"/>
    </source>
</evidence>
<dbReference type="GO" id="GO:0000976">
    <property type="term" value="F:transcription cis-regulatory region binding"/>
    <property type="evidence" value="ECO:0007669"/>
    <property type="project" value="TreeGrafter"/>
</dbReference>
<dbReference type="PANTHER" id="PTHR31845">
    <property type="entry name" value="FINGER DOMAIN PROTEIN, PUTATIVE-RELATED"/>
    <property type="match status" value="1"/>
</dbReference>
<evidence type="ECO:0000313" key="9">
    <source>
        <dbReference type="Proteomes" id="UP000193467"/>
    </source>
</evidence>
<evidence type="ECO:0000256" key="4">
    <source>
        <dbReference type="ARBA" id="ARBA00023163"/>
    </source>
</evidence>
<evidence type="ECO:0000256" key="6">
    <source>
        <dbReference type="SAM" id="MobiDB-lite"/>
    </source>
</evidence>
<feature type="region of interest" description="Disordered" evidence="6">
    <location>
        <begin position="126"/>
        <end position="146"/>
    </location>
</feature>
<feature type="compositionally biased region" description="Basic and acidic residues" evidence="6">
    <location>
        <begin position="126"/>
        <end position="143"/>
    </location>
</feature>
<dbReference type="PANTHER" id="PTHR31845:SF17">
    <property type="entry name" value="ZN(II)2CYS6 TRANSCRIPTION FACTOR (EUROFUNG)"/>
    <property type="match status" value="1"/>
</dbReference>
<name>A0A1Y2FHQ1_9BASI</name>
<dbReference type="CDD" id="cd12148">
    <property type="entry name" value="fungal_TF_MHR"/>
    <property type="match status" value="1"/>
</dbReference>
<keyword evidence="9" id="KW-1185">Reference proteome</keyword>
<protein>
    <recommendedName>
        <fullName evidence="7">Zn(2)-C6 fungal-type domain-containing protein</fullName>
    </recommendedName>
</protein>
<evidence type="ECO:0000313" key="8">
    <source>
        <dbReference type="EMBL" id="ORY83491.1"/>
    </source>
</evidence>
<dbReference type="CDD" id="cd00067">
    <property type="entry name" value="GAL4"/>
    <property type="match status" value="1"/>
</dbReference>
<dbReference type="GO" id="GO:0008270">
    <property type="term" value="F:zinc ion binding"/>
    <property type="evidence" value="ECO:0007669"/>
    <property type="project" value="InterPro"/>
</dbReference>
<dbReference type="InParanoid" id="A0A1Y2FHQ1"/>
<evidence type="ECO:0000256" key="3">
    <source>
        <dbReference type="ARBA" id="ARBA00023125"/>
    </source>
</evidence>
<dbReference type="EMBL" id="MCGR01000019">
    <property type="protein sequence ID" value="ORY83491.1"/>
    <property type="molecule type" value="Genomic_DNA"/>
</dbReference>
<keyword evidence="5" id="KW-0539">Nucleus</keyword>
<dbReference type="PROSITE" id="PS50048">
    <property type="entry name" value="ZN2_CY6_FUNGAL_2"/>
    <property type="match status" value="1"/>
</dbReference>
<proteinExistence type="predicted"/>
<feature type="region of interest" description="Disordered" evidence="6">
    <location>
        <begin position="1"/>
        <end position="75"/>
    </location>
</feature>
<dbReference type="GO" id="GO:0005634">
    <property type="term" value="C:nucleus"/>
    <property type="evidence" value="ECO:0007669"/>
    <property type="project" value="UniProtKB-SubCell"/>
</dbReference>
<dbReference type="OrthoDB" id="4454541at2759"/>
<dbReference type="InterPro" id="IPR051089">
    <property type="entry name" value="prtT"/>
</dbReference>
<evidence type="ECO:0000256" key="5">
    <source>
        <dbReference type="ARBA" id="ARBA00023242"/>
    </source>
</evidence>
<gene>
    <name evidence="8" type="ORF">BCR35DRAFT_64123</name>
</gene>
<keyword evidence="2" id="KW-0805">Transcription regulation</keyword>
<dbReference type="InterPro" id="IPR001138">
    <property type="entry name" value="Zn2Cys6_DnaBD"/>
</dbReference>
<dbReference type="STRING" id="106004.A0A1Y2FHQ1"/>
<feature type="region of interest" description="Disordered" evidence="6">
    <location>
        <begin position="177"/>
        <end position="217"/>
    </location>
</feature>
<dbReference type="GO" id="GO:0000981">
    <property type="term" value="F:DNA-binding transcription factor activity, RNA polymerase II-specific"/>
    <property type="evidence" value="ECO:0007669"/>
    <property type="project" value="InterPro"/>
</dbReference>
<keyword evidence="3" id="KW-0238">DNA-binding</keyword>
<evidence type="ECO:0000256" key="2">
    <source>
        <dbReference type="ARBA" id="ARBA00023015"/>
    </source>
</evidence>
<comment type="caution">
    <text evidence="8">The sequence shown here is derived from an EMBL/GenBank/DDBJ whole genome shotgun (WGS) entry which is preliminary data.</text>
</comment>
<evidence type="ECO:0000256" key="1">
    <source>
        <dbReference type="ARBA" id="ARBA00004123"/>
    </source>
</evidence>
<accession>A0A1Y2FHQ1</accession>